<feature type="transmembrane region" description="Helical" evidence="9">
    <location>
        <begin position="345"/>
        <end position="366"/>
    </location>
</feature>
<evidence type="ECO:0000256" key="2">
    <source>
        <dbReference type="ARBA" id="ARBA00022448"/>
    </source>
</evidence>
<dbReference type="SMART" id="SM00382">
    <property type="entry name" value="AAA"/>
    <property type="match status" value="1"/>
</dbReference>
<evidence type="ECO:0000256" key="3">
    <source>
        <dbReference type="ARBA" id="ARBA00022692"/>
    </source>
</evidence>
<dbReference type="PANTHER" id="PTHR24221:SF402">
    <property type="entry name" value="IRON-SULFUR CLUSTERS TRANSPORTER ABCB7, MITOCHONDRIAL"/>
    <property type="match status" value="1"/>
</dbReference>
<dbReference type="Pfam" id="PF00005">
    <property type="entry name" value="ABC_tran"/>
    <property type="match status" value="1"/>
</dbReference>
<dbReference type="Gene3D" id="3.40.50.300">
    <property type="entry name" value="P-loop containing nucleotide triphosphate hydrolases"/>
    <property type="match status" value="1"/>
</dbReference>
<keyword evidence="6 9" id="KW-1133">Transmembrane helix</keyword>
<dbReference type="Pfam" id="PF00664">
    <property type="entry name" value="ABC_membrane"/>
    <property type="match status" value="1"/>
</dbReference>
<feature type="transmembrane region" description="Helical" evidence="9">
    <location>
        <begin position="116"/>
        <end position="134"/>
    </location>
</feature>
<feature type="region of interest" description="Disordered" evidence="8">
    <location>
        <begin position="652"/>
        <end position="678"/>
    </location>
</feature>
<organism evidence="12 13">
    <name type="scientific">Caldovatus aquaticus</name>
    <dbReference type="NCBI Taxonomy" id="2865671"/>
    <lineage>
        <taxon>Bacteria</taxon>
        <taxon>Pseudomonadati</taxon>
        <taxon>Pseudomonadota</taxon>
        <taxon>Alphaproteobacteria</taxon>
        <taxon>Acetobacterales</taxon>
        <taxon>Roseomonadaceae</taxon>
        <taxon>Caldovatus</taxon>
    </lineage>
</organism>
<dbReference type="InterPro" id="IPR027417">
    <property type="entry name" value="P-loop_NTPase"/>
</dbReference>
<dbReference type="PANTHER" id="PTHR24221">
    <property type="entry name" value="ATP-BINDING CASSETTE SUB-FAMILY B"/>
    <property type="match status" value="1"/>
</dbReference>
<name>A0ABS7F744_9PROT</name>
<sequence length="678" mass="74233">MPRPRGFGKPPRHAVRLAEGRRRAKLWLATAPLSPTRQPATPRGPETFVPPAAPTEPRSHFRTLLALAPWLWPPGEPGLRARVVLALLFLVLAKVANVLVPIAYARAVDALTPQGGAGAVAAIPLALILGYGLLRIAASAFGELRDAVFVRVQARAARRIALEVFRHLHALSLRFHLDRQTGGLSRVIERGTRGITFVLDFMLFTIIPTILEIAAVALVLWGMFDLSFAAVTLGTIGIYVAFTLLFTDWRLRFRREMNRTDQDANTKAIDSLLNYETVKYFGNEEHEARRYDASLARYERAYIRSEVTLNLLNAGQATIIALGLTAVMLMAGQGVARGEMTVGDFVLVNTYLIQLYLPLNFLGFVYREMKQSLTDMEAMFALMREQREVADAPGAPPLAPGPGEVRFEDVHFGYRPDREILKGVSFTVPPGRTLAIVGPTGAGKSTISRLLFRFYDVTGGRILVDGQDIRTVQQQSLRAAIGVVPQDTVLFNDTIGYNIAYGRPDASQEEIVRAARLAQVHDFVLRLPEGYDTMVGERGLKLSGGEKQRVAIARTILKDPRILILDEATSALDTRTEQEIQAALRQVSRDRTTLVIAHRLSTVVEADEIIVLQDGRVVERGNHAALLAAGGLYAEMWRRQAQALAKAEEAAAAQAAAGLGRPPAEEATAAPAEAEAAK</sequence>
<evidence type="ECO:0000256" key="8">
    <source>
        <dbReference type="SAM" id="MobiDB-lite"/>
    </source>
</evidence>
<evidence type="ECO:0000313" key="13">
    <source>
        <dbReference type="Proteomes" id="UP001519924"/>
    </source>
</evidence>
<dbReference type="InterPro" id="IPR003593">
    <property type="entry name" value="AAA+_ATPase"/>
</dbReference>
<keyword evidence="5 12" id="KW-0067">ATP-binding</keyword>
<gene>
    <name evidence="12" type="ORF">K1J50_14165</name>
</gene>
<evidence type="ECO:0000256" key="6">
    <source>
        <dbReference type="ARBA" id="ARBA00022989"/>
    </source>
</evidence>
<dbReference type="InterPro" id="IPR011527">
    <property type="entry name" value="ABC1_TM_dom"/>
</dbReference>
<keyword evidence="4" id="KW-0547">Nucleotide-binding</keyword>
<keyword evidence="7 9" id="KW-0472">Membrane</keyword>
<dbReference type="InterPro" id="IPR036640">
    <property type="entry name" value="ABC1_TM_sf"/>
</dbReference>
<proteinExistence type="predicted"/>
<dbReference type="SUPFAM" id="SSF90123">
    <property type="entry name" value="ABC transporter transmembrane region"/>
    <property type="match status" value="1"/>
</dbReference>
<evidence type="ECO:0000259" key="10">
    <source>
        <dbReference type="PROSITE" id="PS50893"/>
    </source>
</evidence>
<evidence type="ECO:0000313" key="12">
    <source>
        <dbReference type="EMBL" id="MBW8270625.1"/>
    </source>
</evidence>
<dbReference type="Proteomes" id="UP001519924">
    <property type="component" value="Unassembled WGS sequence"/>
</dbReference>
<dbReference type="PROSITE" id="PS50893">
    <property type="entry name" value="ABC_TRANSPORTER_2"/>
    <property type="match status" value="1"/>
</dbReference>
<dbReference type="CDD" id="cd18582">
    <property type="entry name" value="ABC_6TM_ATM1_ABCB7"/>
    <property type="match status" value="1"/>
</dbReference>
<evidence type="ECO:0000256" key="9">
    <source>
        <dbReference type="SAM" id="Phobius"/>
    </source>
</evidence>
<keyword evidence="2" id="KW-0813">Transport</keyword>
<feature type="region of interest" description="Disordered" evidence="8">
    <location>
        <begin position="31"/>
        <end position="55"/>
    </location>
</feature>
<keyword evidence="13" id="KW-1185">Reference proteome</keyword>
<feature type="transmembrane region" description="Helical" evidence="9">
    <location>
        <begin position="195"/>
        <end position="220"/>
    </location>
</feature>
<dbReference type="InterPro" id="IPR017871">
    <property type="entry name" value="ABC_transporter-like_CS"/>
</dbReference>
<feature type="domain" description="ABC transmembrane type-1" evidence="11">
    <location>
        <begin position="84"/>
        <end position="371"/>
    </location>
</feature>
<evidence type="ECO:0000256" key="1">
    <source>
        <dbReference type="ARBA" id="ARBA00004651"/>
    </source>
</evidence>
<dbReference type="EMBL" id="JAHZUY010000046">
    <property type="protein sequence ID" value="MBW8270625.1"/>
    <property type="molecule type" value="Genomic_DNA"/>
</dbReference>
<protein>
    <submittedName>
        <fullName evidence="12">ATP-binding cassette domain-containing protein</fullName>
    </submittedName>
</protein>
<evidence type="ECO:0000256" key="4">
    <source>
        <dbReference type="ARBA" id="ARBA00022741"/>
    </source>
</evidence>
<feature type="domain" description="ABC transporter" evidence="10">
    <location>
        <begin position="405"/>
        <end position="639"/>
    </location>
</feature>
<evidence type="ECO:0000256" key="7">
    <source>
        <dbReference type="ARBA" id="ARBA00023136"/>
    </source>
</evidence>
<keyword evidence="3 9" id="KW-0812">Transmembrane</keyword>
<dbReference type="GO" id="GO:0005524">
    <property type="term" value="F:ATP binding"/>
    <property type="evidence" value="ECO:0007669"/>
    <property type="project" value="UniProtKB-KW"/>
</dbReference>
<dbReference type="PROSITE" id="PS00211">
    <property type="entry name" value="ABC_TRANSPORTER_1"/>
    <property type="match status" value="1"/>
</dbReference>
<evidence type="ECO:0000256" key="5">
    <source>
        <dbReference type="ARBA" id="ARBA00022840"/>
    </source>
</evidence>
<feature type="transmembrane region" description="Helical" evidence="9">
    <location>
        <begin position="226"/>
        <end position="247"/>
    </location>
</feature>
<dbReference type="InterPro" id="IPR003439">
    <property type="entry name" value="ABC_transporter-like_ATP-bd"/>
</dbReference>
<reference evidence="12 13" key="1">
    <citation type="submission" date="2021-08" db="EMBL/GenBank/DDBJ databases">
        <title>Caldovatus sediminis gen. nov., sp. nov., a moderately thermophilic bacterium isolated from a hot spring.</title>
        <authorList>
            <person name="Hu C.-J."/>
            <person name="Li W.-J."/>
            <person name="Xian W.-D."/>
        </authorList>
    </citation>
    <scope>NUCLEOTIDE SEQUENCE [LARGE SCALE GENOMIC DNA]</scope>
    <source>
        <strain evidence="12 13">SYSU G05006</strain>
    </source>
</reference>
<comment type="subcellular location">
    <subcellularLocation>
        <location evidence="1">Cell membrane</location>
        <topology evidence="1">Multi-pass membrane protein</topology>
    </subcellularLocation>
</comment>
<dbReference type="SUPFAM" id="SSF52540">
    <property type="entry name" value="P-loop containing nucleoside triphosphate hydrolases"/>
    <property type="match status" value="1"/>
</dbReference>
<dbReference type="InterPro" id="IPR039421">
    <property type="entry name" value="Type_1_exporter"/>
</dbReference>
<comment type="caution">
    <text evidence="12">The sequence shown here is derived from an EMBL/GenBank/DDBJ whole genome shotgun (WGS) entry which is preliminary data.</text>
</comment>
<dbReference type="PROSITE" id="PS50929">
    <property type="entry name" value="ABC_TM1F"/>
    <property type="match status" value="1"/>
</dbReference>
<dbReference type="Gene3D" id="1.20.1560.10">
    <property type="entry name" value="ABC transporter type 1, transmembrane domain"/>
    <property type="match status" value="1"/>
</dbReference>
<dbReference type="CDD" id="cd03253">
    <property type="entry name" value="ABCC_ATM1_transporter"/>
    <property type="match status" value="1"/>
</dbReference>
<accession>A0ABS7F744</accession>
<evidence type="ECO:0000259" key="11">
    <source>
        <dbReference type="PROSITE" id="PS50929"/>
    </source>
</evidence>
<feature type="transmembrane region" description="Helical" evidence="9">
    <location>
        <begin position="83"/>
        <end position="104"/>
    </location>
</feature>
<feature type="transmembrane region" description="Helical" evidence="9">
    <location>
        <begin position="307"/>
        <end position="333"/>
    </location>
</feature>